<reference evidence="3" key="2">
    <citation type="journal article" date="2017" name="Nat. Plants">
        <title>The Aegilops tauschii genome reveals multiple impacts of transposons.</title>
        <authorList>
            <person name="Zhao G."/>
            <person name="Zou C."/>
            <person name="Li K."/>
            <person name="Wang K."/>
            <person name="Li T."/>
            <person name="Gao L."/>
            <person name="Zhang X."/>
            <person name="Wang H."/>
            <person name="Yang Z."/>
            <person name="Liu X."/>
            <person name="Jiang W."/>
            <person name="Mao L."/>
            <person name="Kong X."/>
            <person name="Jiao Y."/>
            <person name="Jia J."/>
        </authorList>
    </citation>
    <scope>NUCLEOTIDE SEQUENCE [LARGE SCALE GENOMIC DNA]</scope>
    <source>
        <strain evidence="3">cv. AL8/78</strain>
    </source>
</reference>
<dbReference type="InterPro" id="IPR011051">
    <property type="entry name" value="RmlC_Cupin_sf"/>
</dbReference>
<evidence type="ECO:0000313" key="3">
    <source>
        <dbReference type="Proteomes" id="UP000015105"/>
    </source>
</evidence>
<dbReference type="SUPFAM" id="SSF51182">
    <property type="entry name" value="RmlC-like cupins"/>
    <property type="match status" value="1"/>
</dbReference>
<organism evidence="2 3">
    <name type="scientific">Aegilops tauschii subsp. strangulata</name>
    <name type="common">Goatgrass</name>
    <dbReference type="NCBI Taxonomy" id="200361"/>
    <lineage>
        <taxon>Eukaryota</taxon>
        <taxon>Viridiplantae</taxon>
        <taxon>Streptophyta</taxon>
        <taxon>Embryophyta</taxon>
        <taxon>Tracheophyta</taxon>
        <taxon>Spermatophyta</taxon>
        <taxon>Magnoliopsida</taxon>
        <taxon>Liliopsida</taxon>
        <taxon>Poales</taxon>
        <taxon>Poaceae</taxon>
        <taxon>BOP clade</taxon>
        <taxon>Pooideae</taxon>
        <taxon>Triticodae</taxon>
        <taxon>Triticeae</taxon>
        <taxon>Triticinae</taxon>
        <taxon>Aegilops</taxon>
    </lineage>
</organism>
<proteinExistence type="predicted"/>
<keyword evidence="3" id="KW-1185">Reference proteome</keyword>
<dbReference type="InterPro" id="IPR024060">
    <property type="entry name" value="Ureidoglycolate_lyase_dom_sf"/>
</dbReference>
<reference evidence="2" key="3">
    <citation type="journal article" date="2017" name="Nature">
        <title>Genome sequence of the progenitor of the wheat D genome Aegilops tauschii.</title>
        <authorList>
            <person name="Luo M.C."/>
            <person name="Gu Y.Q."/>
            <person name="Puiu D."/>
            <person name="Wang H."/>
            <person name="Twardziok S.O."/>
            <person name="Deal K.R."/>
            <person name="Huo N."/>
            <person name="Zhu T."/>
            <person name="Wang L."/>
            <person name="Wang Y."/>
            <person name="McGuire P.E."/>
            <person name="Liu S."/>
            <person name="Long H."/>
            <person name="Ramasamy R.K."/>
            <person name="Rodriguez J.C."/>
            <person name="Van S.L."/>
            <person name="Yuan L."/>
            <person name="Wang Z."/>
            <person name="Xia Z."/>
            <person name="Xiao L."/>
            <person name="Anderson O.D."/>
            <person name="Ouyang S."/>
            <person name="Liang Y."/>
            <person name="Zimin A.V."/>
            <person name="Pertea G."/>
            <person name="Qi P."/>
            <person name="Bennetzen J.L."/>
            <person name="Dai X."/>
            <person name="Dawson M.W."/>
            <person name="Muller H.G."/>
            <person name="Kugler K."/>
            <person name="Rivarola-Duarte L."/>
            <person name="Spannagl M."/>
            <person name="Mayer K.F.X."/>
            <person name="Lu F.H."/>
            <person name="Bevan M.W."/>
            <person name="Leroy P."/>
            <person name="Li P."/>
            <person name="You F.M."/>
            <person name="Sun Q."/>
            <person name="Liu Z."/>
            <person name="Lyons E."/>
            <person name="Wicker T."/>
            <person name="Salzberg S.L."/>
            <person name="Devos K.M."/>
            <person name="Dvorak J."/>
        </authorList>
    </citation>
    <scope>NUCLEOTIDE SEQUENCE [LARGE SCALE GENOMIC DNA]</scope>
    <source>
        <strain evidence="2">cv. AL8/78</strain>
    </source>
</reference>
<protein>
    <recommendedName>
        <fullName evidence="4">Ureidoglycolate hydrolase</fullName>
    </recommendedName>
</protein>
<dbReference type="AlphaFoldDB" id="A0A453FV61"/>
<dbReference type="PANTHER" id="PTHR35721">
    <property type="entry name" value="UREIDOGLYCOLATE HYDROLASE"/>
    <property type="match status" value="1"/>
</dbReference>
<dbReference type="Gramene" id="AET3Gv20791200.1">
    <property type="protein sequence ID" value="AET3Gv20791200.1"/>
    <property type="gene ID" value="AET3Gv20791200"/>
</dbReference>
<dbReference type="Proteomes" id="UP000015105">
    <property type="component" value="Chromosome 3D"/>
</dbReference>
<reference evidence="3" key="1">
    <citation type="journal article" date="2014" name="Science">
        <title>Ancient hybridizations among the ancestral genomes of bread wheat.</title>
        <authorList>
            <consortium name="International Wheat Genome Sequencing Consortium,"/>
            <person name="Marcussen T."/>
            <person name="Sandve S.R."/>
            <person name="Heier L."/>
            <person name="Spannagl M."/>
            <person name="Pfeifer M."/>
            <person name="Jakobsen K.S."/>
            <person name="Wulff B.B."/>
            <person name="Steuernagel B."/>
            <person name="Mayer K.F."/>
            <person name="Olsen O.A."/>
        </authorList>
    </citation>
    <scope>NUCLEOTIDE SEQUENCE [LARGE SCALE GENOMIC DNA]</scope>
    <source>
        <strain evidence="3">cv. AL8/78</strain>
    </source>
</reference>
<evidence type="ECO:0000256" key="1">
    <source>
        <dbReference type="SAM" id="MobiDB-lite"/>
    </source>
</evidence>
<dbReference type="GO" id="GO:0004848">
    <property type="term" value="F:ureidoglycolate hydrolase activity"/>
    <property type="evidence" value="ECO:0007669"/>
    <property type="project" value="InterPro"/>
</dbReference>
<evidence type="ECO:0008006" key="4">
    <source>
        <dbReference type="Google" id="ProtNLM"/>
    </source>
</evidence>
<dbReference type="Gene3D" id="2.60.120.480">
    <property type="entry name" value="Ureidoglycolate hydrolase"/>
    <property type="match status" value="1"/>
</dbReference>
<feature type="region of interest" description="Disordered" evidence="1">
    <location>
        <begin position="102"/>
        <end position="149"/>
    </location>
</feature>
<sequence>HALKMPWHKKDNGLADFAKLLPACRVMVALVYSAAHSDWTRGQITREMHRSTHAARWPGTSTLRRTTPHHTVHASVSATGKRLGMDALGLLGRVCRLGHFCRRSTATPPPPSPRPPPRSNSGRAVRAGARATSSSAPQAMGAKREEEPRVVTLRPVEATPESFAPFGQVIAASPDGDQFGPHDAQLDLSRGIPRFYIMRLESRPLKFSSITHHASVTQCLGSIGGQDWYLGVAKPSILDGATEQSGGGTAVQSRAGHFYLPPDPSEVCVFRVSGPKFLKLHAGTWHAGPLFKADAVDFYNLELSNTNVVDHTTHYFKKQDGVTFVIED</sequence>
<name>A0A453FV61_AEGTS</name>
<accession>A0A453FV61</accession>
<evidence type="ECO:0000313" key="2">
    <source>
        <dbReference type="EnsemblPlants" id="AET3Gv20791200.1"/>
    </source>
</evidence>
<feature type="compositionally biased region" description="Pro residues" evidence="1">
    <location>
        <begin position="107"/>
        <end position="118"/>
    </location>
</feature>
<reference evidence="2" key="4">
    <citation type="submission" date="2019-03" db="UniProtKB">
        <authorList>
            <consortium name="EnsemblPlants"/>
        </authorList>
    </citation>
    <scope>IDENTIFICATION</scope>
</reference>
<dbReference type="EnsemblPlants" id="AET3Gv20791200.1">
    <property type="protein sequence ID" value="AET3Gv20791200.1"/>
    <property type="gene ID" value="AET3Gv20791200"/>
</dbReference>
<reference evidence="2" key="5">
    <citation type="journal article" date="2021" name="G3 (Bethesda)">
        <title>Aegilops tauschii genome assembly Aet v5.0 features greater sequence contiguity and improved annotation.</title>
        <authorList>
            <person name="Wang L."/>
            <person name="Zhu T."/>
            <person name="Rodriguez J.C."/>
            <person name="Deal K.R."/>
            <person name="Dubcovsky J."/>
            <person name="McGuire P.E."/>
            <person name="Lux T."/>
            <person name="Spannagl M."/>
            <person name="Mayer K.F.X."/>
            <person name="Baldrich P."/>
            <person name="Meyers B.C."/>
            <person name="Huo N."/>
            <person name="Gu Y.Q."/>
            <person name="Zhou H."/>
            <person name="Devos K.M."/>
            <person name="Bennetzen J.L."/>
            <person name="Unver T."/>
            <person name="Budak H."/>
            <person name="Gulick P.J."/>
            <person name="Galiba G."/>
            <person name="Kalapos B."/>
            <person name="Nelson D.R."/>
            <person name="Li P."/>
            <person name="You F.M."/>
            <person name="Luo M.C."/>
            <person name="Dvorak J."/>
        </authorList>
    </citation>
    <scope>NUCLEOTIDE SEQUENCE [LARGE SCALE GENOMIC DNA]</scope>
    <source>
        <strain evidence="2">cv. AL8/78</strain>
    </source>
</reference>
<dbReference type="PANTHER" id="PTHR35721:SF1">
    <property type="entry name" value="UREIDOGLYCOLATE HYDROLASE"/>
    <property type="match status" value="1"/>
</dbReference>